<keyword evidence="3" id="KW-1185">Reference proteome</keyword>
<dbReference type="PROSITE" id="PS51257">
    <property type="entry name" value="PROKAR_LIPOPROTEIN"/>
    <property type="match status" value="1"/>
</dbReference>
<reference evidence="2" key="1">
    <citation type="submission" date="2022-09" db="EMBL/GenBank/DDBJ databases">
        <title>Aureispira anguillicida sp. nov., isolated from Leptocephalus of Japanese eel Anguilla japonica.</title>
        <authorList>
            <person name="Yuasa K."/>
            <person name="Mekata T."/>
            <person name="Ikunari K."/>
        </authorList>
    </citation>
    <scope>NUCLEOTIDE SEQUENCE</scope>
    <source>
        <strain evidence="2">EL160426</strain>
    </source>
</reference>
<keyword evidence="1" id="KW-0812">Transmembrane</keyword>
<dbReference type="Proteomes" id="UP001060919">
    <property type="component" value="Chromosome"/>
</dbReference>
<keyword evidence="1" id="KW-1133">Transmembrane helix</keyword>
<dbReference type="AlphaFoldDB" id="A0A915YCN2"/>
<protein>
    <recommendedName>
        <fullName evidence="4">Lipoprotein</fullName>
    </recommendedName>
</protein>
<proteinExistence type="predicted"/>
<evidence type="ECO:0000313" key="3">
    <source>
        <dbReference type="Proteomes" id="UP001060919"/>
    </source>
</evidence>
<name>A0A915YCN2_9BACT</name>
<sequence>MRKSSASRDRKVFTEASFLYFIIGILFFIFLISCNKQSQTIQKQHFKQIEQNL</sequence>
<evidence type="ECO:0008006" key="4">
    <source>
        <dbReference type="Google" id="ProtNLM"/>
    </source>
</evidence>
<evidence type="ECO:0000256" key="1">
    <source>
        <dbReference type="SAM" id="Phobius"/>
    </source>
</evidence>
<keyword evidence="1" id="KW-0472">Membrane</keyword>
<organism evidence="2 3">
    <name type="scientific">Aureispira anguillae</name>
    <dbReference type="NCBI Taxonomy" id="2864201"/>
    <lineage>
        <taxon>Bacteria</taxon>
        <taxon>Pseudomonadati</taxon>
        <taxon>Bacteroidota</taxon>
        <taxon>Saprospiria</taxon>
        <taxon>Saprospirales</taxon>
        <taxon>Saprospiraceae</taxon>
        <taxon>Aureispira</taxon>
    </lineage>
</organism>
<feature type="transmembrane region" description="Helical" evidence="1">
    <location>
        <begin position="12"/>
        <end position="32"/>
    </location>
</feature>
<dbReference type="EMBL" id="AP026867">
    <property type="protein sequence ID" value="BDS10643.1"/>
    <property type="molecule type" value="Genomic_DNA"/>
</dbReference>
<gene>
    <name evidence="2" type="ORF">AsAng_0013520</name>
</gene>
<dbReference type="KEGG" id="aup:AsAng_0013520"/>
<evidence type="ECO:0000313" key="2">
    <source>
        <dbReference type="EMBL" id="BDS10643.1"/>
    </source>
</evidence>
<accession>A0A915YCN2</accession>